<dbReference type="GO" id="GO:0016787">
    <property type="term" value="F:hydrolase activity"/>
    <property type="evidence" value="ECO:0007669"/>
    <property type="project" value="InterPro"/>
</dbReference>
<keyword evidence="4" id="KW-1185">Reference proteome</keyword>
<name>A0A9X1T5X7_9HYPH</name>
<sequence>MTLVDCHFHIWEREKLDWLNGPMKPRIFGPYEPIRRDYPIEEFMEDAKSVGIEKAVYVQPNWGPGREVEEVRWVEERAERTGWPHAIVAPTDLMDDDCFAVMKEEARISKRMRGCRQQLHWHENPQYRYAPVPDQMNDPVFRKNLKHVADMGWLFELQVFSGQAENAAKLVRDFPDIPFVLVHAGMLEGDTPDVVERWKTGLKRLAENDNLAVKFSGQGTFNQKVDRTFIGLVVDECLATFGSERCMFGSNFPVEKLWTDYASIFEAYQDALSAYSDDDRRNVFGATAERVYRI</sequence>
<dbReference type="Pfam" id="PF04909">
    <property type="entry name" value="Amidohydro_2"/>
    <property type="match status" value="1"/>
</dbReference>
<dbReference type="Gene3D" id="3.20.20.140">
    <property type="entry name" value="Metal-dependent hydrolases"/>
    <property type="match status" value="1"/>
</dbReference>
<comment type="similarity">
    <text evidence="1">Belongs to the metallo-dependent hydrolases superfamily.</text>
</comment>
<reference evidence="3" key="1">
    <citation type="submission" date="2022-01" db="EMBL/GenBank/DDBJ databases">
        <title>Jiella avicenniae sp. nov., a novel endophytic bacterium isolated from bark of Avicennia marina.</title>
        <authorList>
            <person name="Tuo L."/>
        </authorList>
    </citation>
    <scope>NUCLEOTIDE SEQUENCE</scope>
    <source>
        <strain evidence="3">CBK1P-4</strain>
    </source>
</reference>
<feature type="domain" description="Amidohydrolase-related" evidence="2">
    <location>
        <begin position="4"/>
        <end position="294"/>
    </location>
</feature>
<proteinExistence type="inferred from homology"/>
<dbReference type="InterPro" id="IPR006680">
    <property type="entry name" value="Amidohydro-rel"/>
</dbReference>
<dbReference type="EMBL" id="JAJUWU010000017">
    <property type="protein sequence ID" value="MCE7029667.1"/>
    <property type="molecule type" value="Genomic_DNA"/>
</dbReference>
<protein>
    <submittedName>
        <fullName evidence="3">Amidohydrolase family protein</fullName>
    </submittedName>
</protein>
<evidence type="ECO:0000259" key="2">
    <source>
        <dbReference type="Pfam" id="PF04909"/>
    </source>
</evidence>
<dbReference type="AlphaFoldDB" id="A0A9X1T5X7"/>
<comment type="caution">
    <text evidence="3">The sequence shown here is derived from an EMBL/GenBank/DDBJ whole genome shotgun (WGS) entry which is preliminary data.</text>
</comment>
<dbReference type="Proteomes" id="UP001139035">
    <property type="component" value="Unassembled WGS sequence"/>
</dbReference>
<evidence type="ECO:0000256" key="1">
    <source>
        <dbReference type="ARBA" id="ARBA00038310"/>
    </source>
</evidence>
<accession>A0A9X1T5X7</accession>
<evidence type="ECO:0000313" key="4">
    <source>
        <dbReference type="Proteomes" id="UP001139035"/>
    </source>
</evidence>
<dbReference type="InterPro" id="IPR032466">
    <property type="entry name" value="Metal_Hydrolase"/>
</dbReference>
<organism evidence="3 4">
    <name type="scientific">Jiella avicenniae</name>
    <dbReference type="NCBI Taxonomy" id="2907202"/>
    <lineage>
        <taxon>Bacteria</taxon>
        <taxon>Pseudomonadati</taxon>
        <taxon>Pseudomonadota</taxon>
        <taxon>Alphaproteobacteria</taxon>
        <taxon>Hyphomicrobiales</taxon>
        <taxon>Aurantimonadaceae</taxon>
        <taxon>Jiella</taxon>
    </lineage>
</organism>
<evidence type="ECO:0000313" key="3">
    <source>
        <dbReference type="EMBL" id="MCE7029667.1"/>
    </source>
</evidence>
<dbReference type="PANTHER" id="PTHR43569">
    <property type="entry name" value="AMIDOHYDROLASE"/>
    <property type="match status" value="1"/>
</dbReference>
<gene>
    <name evidence="3" type="ORF">LZD57_16885</name>
</gene>
<dbReference type="InterPro" id="IPR052350">
    <property type="entry name" value="Metallo-dep_Lactonases"/>
</dbReference>
<dbReference type="SUPFAM" id="SSF51556">
    <property type="entry name" value="Metallo-dependent hydrolases"/>
    <property type="match status" value="1"/>
</dbReference>
<dbReference type="PANTHER" id="PTHR43569:SF1">
    <property type="entry name" value="BLL3371 PROTEIN"/>
    <property type="match status" value="1"/>
</dbReference>
<dbReference type="RefSeq" id="WP_233720656.1">
    <property type="nucleotide sequence ID" value="NZ_JAJUWU010000017.1"/>
</dbReference>